<proteinExistence type="predicted"/>
<dbReference type="EMBL" id="UGOG01000001">
    <property type="protein sequence ID" value="STX62793.1"/>
    <property type="molecule type" value="Genomic_DNA"/>
</dbReference>
<evidence type="ECO:0000313" key="3">
    <source>
        <dbReference type="EMBL" id="KTD35663.1"/>
    </source>
</evidence>
<dbReference type="RefSeq" id="WP_028384617.1">
    <property type="nucleotide sequence ID" value="NZ_CAAAJG010000014.1"/>
</dbReference>
<feature type="coiled-coil region" evidence="1">
    <location>
        <begin position="749"/>
        <end position="832"/>
    </location>
</feature>
<dbReference type="OrthoDB" id="5651329at2"/>
<sequence length="1139" mass="128404">MTFTLTLLGTDTAYTPGRLENAYDKAETLSYISTMIQGSPQAVDECTQFRNSNVAVVNGPTTLGQEVGDRIARGVQAILEAISRGEENISIIAHSRGAVEAILVAHELERIQSLLSDPNYDRRQLSNSECKYTRTAMNGTHRDALSSINLDHVAAHIGKVKLSILNIDPVPGGNYMVVTHASSLAWRDPRFYRVPKIVSEYEQYTYENERTRCFKAIVPKCDSPDTQFKLVSLPGHHGTGSGNLSDQQRKINPDGTTDHVQELVLIKIIEFLKRHDVTLHPGDNPDDPFAELISPLFDGTEYSPEFNNRVQALYYRLYDEIITNRDAYRQFNKTSYPVLGQEQAFIRRIWNVLDQRIVHYQAHNDTYLESVVPVVPGGRFLNYEHARIHLTHELGLRNNAPLNETINQSVQRFVSLCLHTKALKDLKDRPAALANITDSVRLDTLAATIETKEGFALMLDGLKMLIEEVRRPYLQDQLTNPEERASLYFAVQSAFAEFRNLARDPDNEVAQKINEVLNTSLESTLTSKRESLAEDYKNISIKLRENTFFNVLQNKLQEISTNLNQLSDGRNSNEYNLDIKIRRTLIEMQQLKERNPNPQAIREFIDQELISYREFAEQLASAELHSELANNSLQWVNGVMNEALEDSIDYDTENLMAEVISAHHRIEHFRVKLPDFKAFNDELDYTKWNNELEEQRDHLIRLVAEYIVNHKLDLLREIKPLYANNDALYKQIEGLAIGLGAVNHVEMELARRNTTISELQLQLRTLERQNEEQQAGTLALESAKRLLEQQNASLGRENQVLKSNVSSLTSDNAQLEESLTAVRGEKLALEAANSTLINDKARVEESLVVVQGEKSVLDAVISTLTEDKARLEEGLAAVQGEKSALDASISTLTENKARLEEGLAAAQGEKSALETTIARLEIENQQIFARLQQSNRSALNGQRALADENQSLKDVLNNDTELQCQMLVRSKLIPLTQEYLIHLAKEVKQSVNHDLVVTNASIPSLIEDIRRIDVWPENESSSILKKKIDSVSALFEHLNDDRVIKPSDKVIGFYTKLNEANEDIKKHKDPKWQRYIANTAAVIGIVLTGVLPGLAALAIVSAVTGNSPKFWQSKGQTFIEKAKEEMNQNLPTISPTKGS</sequence>
<dbReference type="STRING" id="39962.Lmor_1110"/>
<dbReference type="Proteomes" id="UP000254040">
    <property type="component" value="Unassembled WGS sequence"/>
</dbReference>
<evidence type="ECO:0000256" key="2">
    <source>
        <dbReference type="SAM" id="Phobius"/>
    </source>
</evidence>
<keyword evidence="1" id="KW-0175">Coiled coil</keyword>
<dbReference type="EMBL" id="LNYN01000014">
    <property type="protein sequence ID" value="KTD35663.1"/>
    <property type="molecule type" value="Genomic_DNA"/>
</dbReference>
<keyword evidence="2" id="KW-0812">Transmembrane</keyword>
<dbReference type="AlphaFoldDB" id="A0A378JVV2"/>
<dbReference type="Proteomes" id="UP000054985">
    <property type="component" value="Unassembled WGS sequence"/>
</dbReference>
<reference evidence="4 6" key="2">
    <citation type="submission" date="2018-06" db="EMBL/GenBank/DDBJ databases">
        <authorList>
            <consortium name="Pathogen Informatics"/>
            <person name="Doyle S."/>
        </authorList>
    </citation>
    <scope>NUCLEOTIDE SEQUENCE [LARGE SCALE GENOMIC DNA]</scope>
    <source>
        <strain evidence="4 6">NCTC12239</strain>
    </source>
</reference>
<accession>A0A378JVV2</accession>
<dbReference type="Gene3D" id="6.10.250.370">
    <property type="match status" value="1"/>
</dbReference>
<name>A0A378JVV2_9GAMM</name>
<evidence type="ECO:0000256" key="1">
    <source>
        <dbReference type="SAM" id="Coils"/>
    </source>
</evidence>
<keyword evidence="2" id="KW-1133">Transmembrane helix</keyword>
<keyword evidence="2" id="KW-0472">Membrane</keyword>
<protein>
    <submittedName>
        <fullName evidence="3">Chromosome partition protein Smc</fullName>
    </submittedName>
</protein>
<gene>
    <name evidence="3" type="primary">smc_2</name>
    <name evidence="3" type="ORF">Lmor_1110</name>
    <name evidence="4" type="ORF">NCTC12239_01732</name>
</gene>
<feature type="coiled-coil region" evidence="1">
    <location>
        <begin position="861"/>
        <end position="937"/>
    </location>
</feature>
<evidence type="ECO:0000313" key="4">
    <source>
        <dbReference type="EMBL" id="STX62793.1"/>
    </source>
</evidence>
<keyword evidence="5" id="KW-1185">Reference proteome</keyword>
<evidence type="ECO:0000313" key="6">
    <source>
        <dbReference type="Proteomes" id="UP000254040"/>
    </source>
</evidence>
<organism evidence="4 6">
    <name type="scientific">Legionella moravica</name>
    <dbReference type="NCBI Taxonomy" id="39962"/>
    <lineage>
        <taxon>Bacteria</taxon>
        <taxon>Pseudomonadati</taxon>
        <taxon>Pseudomonadota</taxon>
        <taxon>Gammaproteobacteria</taxon>
        <taxon>Legionellales</taxon>
        <taxon>Legionellaceae</taxon>
        <taxon>Legionella</taxon>
    </lineage>
</organism>
<feature type="transmembrane region" description="Helical" evidence="2">
    <location>
        <begin position="1075"/>
        <end position="1104"/>
    </location>
</feature>
<evidence type="ECO:0000313" key="5">
    <source>
        <dbReference type="Proteomes" id="UP000054985"/>
    </source>
</evidence>
<reference evidence="3 5" key="1">
    <citation type="submission" date="2015-11" db="EMBL/GenBank/DDBJ databases">
        <title>Genomic analysis of 38 Legionella species identifies large and diverse effector repertoires.</title>
        <authorList>
            <person name="Burstein D."/>
            <person name="Amaro F."/>
            <person name="Zusman T."/>
            <person name="Lifshitz Z."/>
            <person name="Cohen O."/>
            <person name="Gilbert J.A."/>
            <person name="Pupko T."/>
            <person name="Shuman H.A."/>
            <person name="Segal G."/>
        </authorList>
    </citation>
    <scope>NUCLEOTIDE SEQUENCE [LARGE SCALE GENOMIC DNA]</scope>
    <source>
        <strain evidence="3 5">ATCC 43877</strain>
    </source>
</reference>